<comment type="caution">
    <text evidence="1">The sequence shown here is derived from an EMBL/GenBank/DDBJ whole genome shotgun (WGS) entry which is preliminary data.</text>
</comment>
<keyword evidence="2" id="KW-1185">Reference proteome</keyword>
<protein>
    <submittedName>
        <fullName evidence="1">Uncharacterized protein</fullName>
    </submittedName>
</protein>
<gene>
    <name evidence="1" type="ORF">DPMN_006587</name>
</gene>
<evidence type="ECO:0000313" key="1">
    <source>
        <dbReference type="EMBL" id="KAH3882643.1"/>
    </source>
</evidence>
<dbReference type="AlphaFoldDB" id="A0A9D4RXL4"/>
<reference evidence="1" key="2">
    <citation type="submission" date="2020-11" db="EMBL/GenBank/DDBJ databases">
        <authorList>
            <person name="McCartney M.A."/>
            <person name="Auch B."/>
            <person name="Kono T."/>
            <person name="Mallez S."/>
            <person name="Becker A."/>
            <person name="Gohl D.M."/>
            <person name="Silverstein K.A.T."/>
            <person name="Koren S."/>
            <person name="Bechman K.B."/>
            <person name="Herman A."/>
            <person name="Abrahante J.E."/>
            <person name="Garbe J."/>
        </authorList>
    </citation>
    <scope>NUCLEOTIDE SEQUENCE</scope>
    <source>
        <strain evidence="1">Duluth1</strain>
        <tissue evidence="1">Whole animal</tissue>
    </source>
</reference>
<organism evidence="1 2">
    <name type="scientific">Dreissena polymorpha</name>
    <name type="common">Zebra mussel</name>
    <name type="synonym">Mytilus polymorpha</name>
    <dbReference type="NCBI Taxonomy" id="45954"/>
    <lineage>
        <taxon>Eukaryota</taxon>
        <taxon>Metazoa</taxon>
        <taxon>Spiralia</taxon>
        <taxon>Lophotrochozoa</taxon>
        <taxon>Mollusca</taxon>
        <taxon>Bivalvia</taxon>
        <taxon>Autobranchia</taxon>
        <taxon>Heteroconchia</taxon>
        <taxon>Euheterodonta</taxon>
        <taxon>Imparidentia</taxon>
        <taxon>Neoheterodontei</taxon>
        <taxon>Myida</taxon>
        <taxon>Dreissenoidea</taxon>
        <taxon>Dreissenidae</taxon>
        <taxon>Dreissena</taxon>
    </lineage>
</organism>
<accession>A0A9D4RXL4</accession>
<reference evidence="1" key="1">
    <citation type="journal article" date="2019" name="bioRxiv">
        <title>The Genome of the Zebra Mussel, Dreissena polymorpha: A Resource for Invasive Species Research.</title>
        <authorList>
            <person name="McCartney M.A."/>
            <person name="Auch B."/>
            <person name="Kono T."/>
            <person name="Mallez S."/>
            <person name="Zhang Y."/>
            <person name="Obille A."/>
            <person name="Becker A."/>
            <person name="Abrahante J.E."/>
            <person name="Garbe J."/>
            <person name="Badalamenti J.P."/>
            <person name="Herman A."/>
            <person name="Mangelson H."/>
            <person name="Liachko I."/>
            <person name="Sullivan S."/>
            <person name="Sone E.D."/>
            <person name="Koren S."/>
            <person name="Silverstein K.A.T."/>
            <person name="Beckman K.B."/>
            <person name="Gohl D.M."/>
        </authorList>
    </citation>
    <scope>NUCLEOTIDE SEQUENCE</scope>
    <source>
        <strain evidence="1">Duluth1</strain>
        <tissue evidence="1">Whole animal</tissue>
    </source>
</reference>
<proteinExistence type="predicted"/>
<dbReference type="Proteomes" id="UP000828390">
    <property type="component" value="Unassembled WGS sequence"/>
</dbReference>
<dbReference type="EMBL" id="JAIWYP010000001">
    <property type="protein sequence ID" value="KAH3882643.1"/>
    <property type="molecule type" value="Genomic_DNA"/>
</dbReference>
<evidence type="ECO:0000313" key="2">
    <source>
        <dbReference type="Proteomes" id="UP000828390"/>
    </source>
</evidence>
<sequence length="52" mass="6060">MTEEVIVAEIEDDALLGYDFLRRKQGRPADILLSKNKIVLVRWERNTSFPGR</sequence>
<name>A0A9D4RXL4_DREPO</name>